<evidence type="ECO:0000313" key="6">
    <source>
        <dbReference type="Proteomes" id="UP000274593"/>
    </source>
</evidence>
<keyword evidence="3" id="KW-0045">Antibiotic biosynthesis</keyword>
<protein>
    <recommendedName>
        <fullName evidence="4">TauD/TfdA-like domain-containing protein</fullName>
    </recommendedName>
</protein>
<dbReference type="KEGG" id="tsig:D6T69_05715"/>
<evidence type="ECO:0000313" key="5">
    <source>
        <dbReference type="EMBL" id="AZJ35045.1"/>
    </source>
</evidence>
<sequence length="258" mass="30159">MKFITEVKLRTNDAELAALEVKKALKEYKVIKVIPEWYLGDLREFYDVLTDNVGESINIGEDFKNEGAQTHEKWLEIRYDHDIPDLSAYRHSKNAQPLHTDESYIANPADIMLFYSVNKAIKGGATTFIDGPVLLKYMEENCPDLLNRLTTTDVRYKKAGEERTEKIIDIKEDGLIHFNYNYYCVDKDETEENKALNKEFFDFLQNYIANSHMIEQVTLNPGEAVLWWDELVLHGRTSYEVAKTNDRFIWKTGLKWKN</sequence>
<dbReference type="InterPro" id="IPR042098">
    <property type="entry name" value="TauD-like_sf"/>
</dbReference>
<keyword evidence="2" id="KW-0560">Oxidoreductase</keyword>
<dbReference type="AlphaFoldDB" id="A0A3S8R5J0"/>
<dbReference type="GO" id="GO:0017000">
    <property type="term" value="P:antibiotic biosynthetic process"/>
    <property type="evidence" value="ECO:0007669"/>
    <property type="project" value="UniProtKB-KW"/>
</dbReference>
<name>A0A3S8R5J0_9FLAO</name>
<evidence type="ECO:0000259" key="4">
    <source>
        <dbReference type="Pfam" id="PF02668"/>
    </source>
</evidence>
<dbReference type="PANTHER" id="PTHR10696">
    <property type="entry name" value="GAMMA-BUTYROBETAINE HYDROXYLASE-RELATED"/>
    <property type="match status" value="1"/>
</dbReference>
<gene>
    <name evidence="5" type="ORF">D6T69_05715</name>
</gene>
<dbReference type="InterPro" id="IPR050411">
    <property type="entry name" value="AlphaKG_dependent_hydroxylases"/>
</dbReference>
<dbReference type="RefSeq" id="WP_125066850.1">
    <property type="nucleotide sequence ID" value="NZ_CP032548.1"/>
</dbReference>
<dbReference type="Gene3D" id="3.60.130.10">
    <property type="entry name" value="Clavaminate synthase-like"/>
    <property type="match status" value="1"/>
</dbReference>
<reference evidence="5 6" key="1">
    <citation type="submission" date="2018-09" db="EMBL/GenBank/DDBJ databases">
        <title>Insights into the microbiota of Asian seabass (Lates calcarifer) with tenacibaculosis symptoms and description of sp. nov. Tenacibaculum singaporense.</title>
        <authorList>
            <person name="Miyake S."/>
            <person name="Soh M."/>
            <person name="Azman M.N."/>
            <person name="Ngoh S.Y."/>
            <person name="Orban L."/>
        </authorList>
    </citation>
    <scope>NUCLEOTIDE SEQUENCE [LARGE SCALE GENOMIC DNA]</scope>
    <source>
        <strain evidence="5 6">DSM 106434</strain>
    </source>
</reference>
<dbReference type="Proteomes" id="UP000274593">
    <property type="component" value="Chromosome"/>
</dbReference>
<feature type="domain" description="TauD/TfdA-like" evidence="4">
    <location>
        <begin position="79"/>
        <end position="242"/>
    </location>
</feature>
<dbReference type="PANTHER" id="PTHR10696:SF56">
    <property type="entry name" value="TAUD_TFDA-LIKE DOMAIN-CONTAINING PROTEIN"/>
    <property type="match status" value="1"/>
</dbReference>
<evidence type="ECO:0000256" key="3">
    <source>
        <dbReference type="ARBA" id="ARBA00023194"/>
    </source>
</evidence>
<proteinExistence type="predicted"/>
<evidence type="ECO:0000256" key="2">
    <source>
        <dbReference type="ARBA" id="ARBA00023002"/>
    </source>
</evidence>
<comment type="cofactor">
    <cofactor evidence="1">
        <name>Fe(2+)</name>
        <dbReference type="ChEBI" id="CHEBI:29033"/>
    </cofactor>
</comment>
<dbReference type="EMBL" id="CP032548">
    <property type="protein sequence ID" value="AZJ35045.1"/>
    <property type="molecule type" value="Genomic_DNA"/>
</dbReference>
<accession>A0A3S8R5J0</accession>
<keyword evidence="6" id="KW-1185">Reference proteome</keyword>
<evidence type="ECO:0000256" key="1">
    <source>
        <dbReference type="ARBA" id="ARBA00001954"/>
    </source>
</evidence>
<dbReference type="GO" id="GO:0016706">
    <property type="term" value="F:2-oxoglutarate-dependent dioxygenase activity"/>
    <property type="evidence" value="ECO:0007669"/>
    <property type="project" value="UniProtKB-ARBA"/>
</dbReference>
<organism evidence="5 6">
    <name type="scientific">Tenacibaculum singaporense</name>
    <dbReference type="NCBI Taxonomy" id="2358479"/>
    <lineage>
        <taxon>Bacteria</taxon>
        <taxon>Pseudomonadati</taxon>
        <taxon>Bacteroidota</taxon>
        <taxon>Flavobacteriia</taxon>
        <taxon>Flavobacteriales</taxon>
        <taxon>Flavobacteriaceae</taxon>
        <taxon>Tenacibaculum</taxon>
    </lineage>
</organism>
<dbReference type="SUPFAM" id="SSF51197">
    <property type="entry name" value="Clavaminate synthase-like"/>
    <property type="match status" value="1"/>
</dbReference>
<dbReference type="Pfam" id="PF02668">
    <property type="entry name" value="TauD"/>
    <property type="match status" value="1"/>
</dbReference>
<dbReference type="InterPro" id="IPR003819">
    <property type="entry name" value="TauD/TfdA-like"/>
</dbReference>